<dbReference type="PANTHER" id="PTHR37422:SF13">
    <property type="entry name" value="LIPOPOLYSACCHARIDE BIOSYNTHESIS PROTEIN PA4999-RELATED"/>
    <property type="match status" value="1"/>
</dbReference>
<name>A0A9E2L2Y9_9SPIR</name>
<dbReference type="AlphaFoldDB" id="A0A9E2L2Y9"/>
<dbReference type="InterPro" id="IPR007016">
    <property type="entry name" value="O-antigen_ligase-rel_domated"/>
</dbReference>
<evidence type="ECO:0000256" key="5">
    <source>
        <dbReference type="SAM" id="Phobius"/>
    </source>
</evidence>
<evidence type="ECO:0000256" key="1">
    <source>
        <dbReference type="ARBA" id="ARBA00004141"/>
    </source>
</evidence>
<feature type="domain" description="O-antigen ligase-related" evidence="6">
    <location>
        <begin position="93"/>
        <end position="230"/>
    </location>
</feature>
<reference evidence="7" key="1">
    <citation type="journal article" date="2021" name="PeerJ">
        <title>Extensive microbial diversity within the chicken gut microbiome revealed by metagenomics and culture.</title>
        <authorList>
            <person name="Gilroy R."/>
            <person name="Ravi A."/>
            <person name="Getino M."/>
            <person name="Pursley I."/>
            <person name="Horton D.L."/>
            <person name="Alikhan N.F."/>
            <person name="Baker D."/>
            <person name="Gharbi K."/>
            <person name="Hall N."/>
            <person name="Watson M."/>
            <person name="Adriaenssens E.M."/>
            <person name="Foster-Nyarko E."/>
            <person name="Jarju S."/>
            <person name="Secka A."/>
            <person name="Antonio M."/>
            <person name="Oren A."/>
            <person name="Chaudhuri R.R."/>
            <person name="La Ragione R."/>
            <person name="Hildebrand F."/>
            <person name="Pallen M.J."/>
        </authorList>
    </citation>
    <scope>NUCLEOTIDE SEQUENCE</scope>
    <source>
        <strain evidence="7">Gambia15-2214</strain>
    </source>
</reference>
<protein>
    <recommendedName>
        <fullName evidence="6">O-antigen ligase-related domain-containing protein</fullName>
    </recommendedName>
</protein>
<dbReference type="Proteomes" id="UP000823914">
    <property type="component" value="Unassembled WGS sequence"/>
</dbReference>
<evidence type="ECO:0000313" key="7">
    <source>
        <dbReference type="EMBL" id="MBU3849641.1"/>
    </source>
</evidence>
<evidence type="ECO:0000256" key="3">
    <source>
        <dbReference type="ARBA" id="ARBA00022989"/>
    </source>
</evidence>
<evidence type="ECO:0000256" key="4">
    <source>
        <dbReference type="ARBA" id="ARBA00023136"/>
    </source>
</evidence>
<comment type="caution">
    <text evidence="7">The sequence shown here is derived from an EMBL/GenBank/DDBJ whole genome shotgun (WGS) entry which is preliminary data.</text>
</comment>
<feature type="transmembrane region" description="Helical" evidence="5">
    <location>
        <begin position="217"/>
        <end position="241"/>
    </location>
</feature>
<dbReference type="PANTHER" id="PTHR37422">
    <property type="entry name" value="TEICHURONIC ACID BIOSYNTHESIS PROTEIN TUAE"/>
    <property type="match status" value="1"/>
</dbReference>
<proteinExistence type="predicted"/>
<sequence length="297" mass="35285">MSAKDIEKRINNFYIFSIIFLIGTFIWTLFEIYLQLHLPISRFSVLEEKSHIPTVFYHNENDFAAVYLLIFLLRSCIKVELYEKKVDVFDLLFFIMSLVISMVTQARLVFLILFISILLLFFFRFGFAIKSLILSICSFFCVFNFDILLDFFKLFFSNKGSNEIRFNLILTGLESFTRYGNILGYGINQSDYYYEKILHTDRYLGGIINPHAFLVEILLNSGLIFFLGFLICNLYLTFYFYRKKKYLFSIYSLLYFFILMGSSSSLFLWPHYLCFFMLFIVKKSMEKSINYKNVGEP</sequence>
<keyword evidence="2 5" id="KW-0812">Transmembrane</keyword>
<feature type="transmembrane region" description="Helical" evidence="5">
    <location>
        <begin position="12"/>
        <end position="34"/>
    </location>
</feature>
<feature type="transmembrane region" description="Helical" evidence="5">
    <location>
        <begin position="253"/>
        <end position="281"/>
    </location>
</feature>
<evidence type="ECO:0000313" key="8">
    <source>
        <dbReference type="Proteomes" id="UP000823914"/>
    </source>
</evidence>
<reference evidence="7" key="2">
    <citation type="submission" date="2021-04" db="EMBL/GenBank/DDBJ databases">
        <authorList>
            <person name="Gilroy R."/>
        </authorList>
    </citation>
    <scope>NUCLEOTIDE SEQUENCE</scope>
    <source>
        <strain evidence="7">Gambia15-2214</strain>
    </source>
</reference>
<dbReference type="Pfam" id="PF04932">
    <property type="entry name" value="Wzy_C"/>
    <property type="match status" value="1"/>
</dbReference>
<keyword evidence="4 5" id="KW-0472">Membrane</keyword>
<dbReference type="EMBL" id="JAHLFV010000082">
    <property type="protein sequence ID" value="MBU3849641.1"/>
    <property type="molecule type" value="Genomic_DNA"/>
</dbReference>
<feature type="transmembrane region" description="Helical" evidence="5">
    <location>
        <begin position="91"/>
        <end position="121"/>
    </location>
</feature>
<comment type="subcellular location">
    <subcellularLocation>
        <location evidence="1">Membrane</location>
        <topology evidence="1">Multi-pass membrane protein</topology>
    </subcellularLocation>
</comment>
<organism evidence="7 8">
    <name type="scientific">Candidatus Treponema excrementipullorum</name>
    <dbReference type="NCBI Taxonomy" id="2838768"/>
    <lineage>
        <taxon>Bacteria</taxon>
        <taxon>Pseudomonadati</taxon>
        <taxon>Spirochaetota</taxon>
        <taxon>Spirochaetia</taxon>
        <taxon>Spirochaetales</taxon>
        <taxon>Treponemataceae</taxon>
        <taxon>Treponema</taxon>
    </lineage>
</organism>
<gene>
    <name evidence="7" type="ORF">IAA16_03660</name>
</gene>
<accession>A0A9E2L2Y9</accession>
<dbReference type="GO" id="GO:0016020">
    <property type="term" value="C:membrane"/>
    <property type="evidence" value="ECO:0007669"/>
    <property type="project" value="UniProtKB-SubCell"/>
</dbReference>
<feature type="transmembrane region" description="Helical" evidence="5">
    <location>
        <begin position="127"/>
        <end position="149"/>
    </location>
</feature>
<dbReference type="InterPro" id="IPR051533">
    <property type="entry name" value="WaaL-like"/>
</dbReference>
<evidence type="ECO:0000259" key="6">
    <source>
        <dbReference type="Pfam" id="PF04932"/>
    </source>
</evidence>
<keyword evidence="3 5" id="KW-1133">Transmembrane helix</keyword>
<evidence type="ECO:0000256" key="2">
    <source>
        <dbReference type="ARBA" id="ARBA00022692"/>
    </source>
</evidence>